<dbReference type="AlphaFoldDB" id="G7JTM7"/>
<keyword evidence="3" id="KW-1185">Reference proteome</keyword>
<dbReference type="EMBL" id="CM001220">
    <property type="protein sequence ID" value="AES88796.1"/>
    <property type="molecule type" value="Genomic_DNA"/>
</dbReference>
<protein>
    <submittedName>
        <fullName evidence="1 2">Uncharacterized protein</fullName>
    </submittedName>
</protein>
<evidence type="ECO:0000313" key="1">
    <source>
        <dbReference type="EMBL" id="AES88796.1"/>
    </source>
</evidence>
<proteinExistence type="predicted"/>
<accession>G7JTM7</accession>
<dbReference type="Proteomes" id="UP000002051">
    <property type="component" value="Chromosome 4"/>
</dbReference>
<evidence type="ECO:0000313" key="3">
    <source>
        <dbReference type="Proteomes" id="UP000002051"/>
    </source>
</evidence>
<dbReference type="HOGENOM" id="CLU_082252_2_0_1"/>
<gene>
    <name evidence="1" type="ordered locus">MTR_4g062340</name>
</gene>
<dbReference type="PaxDb" id="3880-AES88796"/>
<dbReference type="EnsemblPlants" id="AES88796">
    <property type="protein sequence ID" value="AES88796"/>
    <property type="gene ID" value="MTR_4g062340"/>
</dbReference>
<reference evidence="2" key="3">
    <citation type="submission" date="2015-04" db="UniProtKB">
        <authorList>
            <consortium name="EnsemblPlants"/>
        </authorList>
    </citation>
    <scope>IDENTIFICATION</scope>
    <source>
        <strain evidence="2">cv. Jemalong A17</strain>
    </source>
</reference>
<name>G7JTM7_MEDTR</name>
<reference evidence="1 3" key="2">
    <citation type="journal article" date="2014" name="BMC Genomics">
        <title>An improved genome release (version Mt4.0) for the model legume Medicago truncatula.</title>
        <authorList>
            <person name="Tang H."/>
            <person name="Krishnakumar V."/>
            <person name="Bidwell S."/>
            <person name="Rosen B."/>
            <person name="Chan A."/>
            <person name="Zhou S."/>
            <person name="Gentzbittel L."/>
            <person name="Childs K.L."/>
            <person name="Yandell M."/>
            <person name="Gundlach H."/>
            <person name="Mayer K.F."/>
            <person name="Schwartz D.C."/>
            <person name="Town C.D."/>
        </authorList>
    </citation>
    <scope>GENOME REANNOTATION</scope>
    <source>
        <strain evidence="2 3">cv. Jemalong A17</strain>
    </source>
</reference>
<evidence type="ECO:0000313" key="2">
    <source>
        <dbReference type="EnsemblPlants" id="AES88796"/>
    </source>
</evidence>
<organism evidence="1 3">
    <name type="scientific">Medicago truncatula</name>
    <name type="common">Barrel medic</name>
    <name type="synonym">Medicago tribuloides</name>
    <dbReference type="NCBI Taxonomy" id="3880"/>
    <lineage>
        <taxon>Eukaryota</taxon>
        <taxon>Viridiplantae</taxon>
        <taxon>Streptophyta</taxon>
        <taxon>Embryophyta</taxon>
        <taxon>Tracheophyta</taxon>
        <taxon>Spermatophyta</taxon>
        <taxon>Magnoliopsida</taxon>
        <taxon>eudicotyledons</taxon>
        <taxon>Gunneridae</taxon>
        <taxon>Pentapetalae</taxon>
        <taxon>rosids</taxon>
        <taxon>fabids</taxon>
        <taxon>Fabales</taxon>
        <taxon>Fabaceae</taxon>
        <taxon>Papilionoideae</taxon>
        <taxon>50 kb inversion clade</taxon>
        <taxon>NPAAA clade</taxon>
        <taxon>Hologalegina</taxon>
        <taxon>IRL clade</taxon>
        <taxon>Trifolieae</taxon>
        <taxon>Medicago</taxon>
    </lineage>
</organism>
<reference evidence="1 3" key="1">
    <citation type="journal article" date="2011" name="Nature">
        <title>The Medicago genome provides insight into the evolution of rhizobial symbioses.</title>
        <authorList>
            <person name="Young N.D."/>
            <person name="Debelle F."/>
            <person name="Oldroyd G.E."/>
            <person name="Geurts R."/>
            <person name="Cannon S.B."/>
            <person name="Udvardi M.K."/>
            <person name="Benedito V.A."/>
            <person name="Mayer K.F."/>
            <person name="Gouzy J."/>
            <person name="Schoof H."/>
            <person name="Van de Peer Y."/>
            <person name="Proost S."/>
            <person name="Cook D.R."/>
            <person name="Meyers B.C."/>
            <person name="Spannagl M."/>
            <person name="Cheung F."/>
            <person name="De Mita S."/>
            <person name="Krishnakumar V."/>
            <person name="Gundlach H."/>
            <person name="Zhou S."/>
            <person name="Mudge J."/>
            <person name="Bharti A.K."/>
            <person name="Murray J.D."/>
            <person name="Naoumkina M.A."/>
            <person name="Rosen B."/>
            <person name="Silverstein K.A."/>
            <person name="Tang H."/>
            <person name="Rombauts S."/>
            <person name="Zhao P.X."/>
            <person name="Zhou P."/>
            <person name="Barbe V."/>
            <person name="Bardou P."/>
            <person name="Bechner M."/>
            <person name="Bellec A."/>
            <person name="Berger A."/>
            <person name="Berges H."/>
            <person name="Bidwell S."/>
            <person name="Bisseling T."/>
            <person name="Choisne N."/>
            <person name="Couloux A."/>
            <person name="Denny R."/>
            <person name="Deshpande S."/>
            <person name="Dai X."/>
            <person name="Doyle J.J."/>
            <person name="Dudez A.M."/>
            <person name="Farmer A.D."/>
            <person name="Fouteau S."/>
            <person name="Franken C."/>
            <person name="Gibelin C."/>
            <person name="Gish J."/>
            <person name="Goldstein S."/>
            <person name="Gonzalez A.J."/>
            <person name="Green P.J."/>
            <person name="Hallab A."/>
            <person name="Hartog M."/>
            <person name="Hua A."/>
            <person name="Humphray S.J."/>
            <person name="Jeong D.H."/>
            <person name="Jing Y."/>
            <person name="Jocker A."/>
            <person name="Kenton S.M."/>
            <person name="Kim D.J."/>
            <person name="Klee K."/>
            <person name="Lai H."/>
            <person name="Lang C."/>
            <person name="Lin S."/>
            <person name="Macmil S.L."/>
            <person name="Magdelenat G."/>
            <person name="Matthews L."/>
            <person name="McCorrison J."/>
            <person name="Monaghan E.L."/>
            <person name="Mun J.H."/>
            <person name="Najar F.Z."/>
            <person name="Nicholson C."/>
            <person name="Noirot C."/>
            <person name="O'Bleness M."/>
            <person name="Paule C.R."/>
            <person name="Poulain J."/>
            <person name="Prion F."/>
            <person name="Qin B."/>
            <person name="Qu C."/>
            <person name="Retzel E.F."/>
            <person name="Riddle C."/>
            <person name="Sallet E."/>
            <person name="Samain S."/>
            <person name="Samson N."/>
            <person name="Sanders I."/>
            <person name="Saurat O."/>
            <person name="Scarpelli C."/>
            <person name="Schiex T."/>
            <person name="Segurens B."/>
            <person name="Severin A.J."/>
            <person name="Sherrier D.J."/>
            <person name="Shi R."/>
            <person name="Sims S."/>
            <person name="Singer S.R."/>
            <person name="Sinharoy S."/>
            <person name="Sterck L."/>
            <person name="Viollet A."/>
            <person name="Wang B.B."/>
            <person name="Wang K."/>
            <person name="Wang M."/>
            <person name="Wang X."/>
            <person name="Warfsmann J."/>
            <person name="Weissenbach J."/>
            <person name="White D.D."/>
            <person name="White J.D."/>
            <person name="Wiley G.B."/>
            <person name="Wincker P."/>
            <person name="Xing Y."/>
            <person name="Yang L."/>
            <person name="Yao Z."/>
            <person name="Ying F."/>
            <person name="Zhai J."/>
            <person name="Zhou L."/>
            <person name="Zuber A."/>
            <person name="Denarie J."/>
            <person name="Dixon R.A."/>
            <person name="May G.D."/>
            <person name="Schwartz D.C."/>
            <person name="Rogers J."/>
            <person name="Quetier F."/>
            <person name="Town C.D."/>
            <person name="Roe B.A."/>
        </authorList>
    </citation>
    <scope>NUCLEOTIDE SEQUENCE [LARGE SCALE GENOMIC DNA]</scope>
    <source>
        <strain evidence="1">A17</strain>
        <strain evidence="2 3">cv. Jemalong A17</strain>
    </source>
</reference>
<sequence>MWVIWNEGNNKLFKQKESSLVQLLDKVRYHSLWWLKANNVVFMFGNQMWLSNPLSCLGIS</sequence>